<dbReference type="PANTHER" id="PTHR11923">
    <property type="entry name" value="SCAVENGER RECEPTOR CLASS B TYPE-1 SR-B1"/>
    <property type="match status" value="1"/>
</dbReference>
<protein>
    <submittedName>
        <fullName evidence="9">Protein croquemort</fullName>
    </submittedName>
</protein>
<organism evidence="9">
    <name type="scientific">Lygus hesperus</name>
    <name type="common">Western plant bug</name>
    <dbReference type="NCBI Taxonomy" id="30085"/>
    <lineage>
        <taxon>Eukaryota</taxon>
        <taxon>Metazoa</taxon>
        <taxon>Ecdysozoa</taxon>
        <taxon>Arthropoda</taxon>
        <taxon>Hexapoda</taxon>
        <taxon>Insecta</taxon>
        <taxon>Pterygota</taxon>
        <taxon>Neoptera</taxon>
        <taxon>Paraneoptera</taxon>
        <taxon>Hemiptera</taxon>
        <taxon>Heteroptera</taxon>
        <taxon>Panheteroptera</taxon>
        <taxon>Cimicomorpha</taxon>
        <taxon>Miridae</taxon>
        <taxon>Mirini</taxon>
        <taxon>Lygus</taxon>
    </lineage>
</organism>
<dbReference type="GO" id="GO:0005886">
    <property type="term" value="C:plasma membrane"/>
    <property type="evidence" value="ECO:0007669"/>
    <property type="project" value="UniProtKB-SubCell"/>
</dbReference>
<dbReference type="PANTHER" id="PTHR11923:SF114">
    <property type="entry name" value="FI02050P-RELATED"/>
    <property type="match status" value="1"/>
</dbReference>
<feature type="non-terminal residue" evidence="9">
    <location>
        <position position="1"/>
    </location>
</feature>
<comment type="similarity">
    <text evidence="2">Belongs to the CD36 family.</text>
</comment>
<feature type="transmembrane region" description="Helical" evidence="8">
    <location>
        <begin position="489"/>
        <end position="509"/>
    </location>
</feature>
<keyword evidence="5 8" id="KW-1133">Transmembrane helix</keyword>
<evidence type="ECO:0000256" key="2">
    <source>
        <dbReference type="ARBA" id="ARBA00010532"/>
    </source>
</evidence>
<evidence type="ECO:0000313" key="9">
    <source>
        <dbReference type="EMBL" id="JAQ17136.1"/>
    </source>
</evidence>
<keyword evidence="4 8" id="KW-0812">Transmembrane</keyword>
<dbReference type="AlphaFoldDB" id="A0A146MEH2"/>
<sequence length="529" mass="58927">NPTDPCSMPVASRQKIFLQNSSYKALLLFSGRNRTNVTMWQNVLSIVLLVVGGVTFIVGGVGYFVWPVVLETQLRDELQLTNSSRSFDLWKETPIPMYLEVYMFNWTNPLETLSGKAKPNFVEMGPYTFTEHHSKVNLLWNNENNTITFNQVRRWHFVPEQSNGSLSDQVTNVNVIAMTVGNILKKNVPKALLPFIQPVMEKEESKVYVTKTVQELMFDGYSDNLLNIFQKLKNIIKIKIPFDKFGWFYQRNNSATYDGTFNMNTGASTLRELGDIQRWNFRGNGNVYTGQCDRVHGSTGELWPSNSASQNRITIFASDMCSSFSLSHAGTSEVEGVTTSVHDGDALTLDNGELSYDNKCYCSPSSGCPPTGARNVAKCRFGAPAYISFPHFYLADGVYAEKVTGLNASEEHHKLTISLDKITGIPLEVHARLQINILAESVPGLRFFNGLPGAYMPMLWFDQKARITSNLAGELRELTGLATYVEPSIVAVLVFGLVLLVVGLLIWFLGKKKTIPSSPLLSSNASDSS</sequence>
<dbReference type="GO" id="GO:0005737">
    <property type="term" value="C:cytoplasm"/>
    <property type="evidence" value="ECO:0007669"/>
    <property type="project" value="TreeGrafter"/>
</dbReference>
<keyword evidence="7" id="KW-0325">Glycoprotein</keyword>
<dbReference type="InterPro" id="IPR002159">
    <property type="entry name" value="CD36_fam"/>
</dbReference>
<dbReference type="EMBL" id="GDHC01001493">
    <property type="protein sequence ID" value="JAQ17136.1"/>
    <property type="molecule type" value="Transcribed_RNA"/>
</dbReference>
<feature type="transmembrane region" description="Helical" evidence="8">
    <location>
        <begin position="43"/>
        <end position="66"/>
    </location>
</feature>
<evidence type="ECO:0000256" key="6">
    <source>
        <dbReference type="ARBA" id="ARBA00023136"/>
    </source>
</evidence>
<dbReference type="GO" id="GO:0005044">
    <property type="term" value="F:scavenger receptor activity"/>
    <property type="evidence" value="ECO:0007669"/>
    <property type="project" value="TreeGrafter"/>
</dbReference>
<evidence type="ECO:0000256" key="3">
    <source>
        <dbReference type="ARBA" id="ARBA00022475"/>
    </source>
</evidence>
<dbReference type="Pfam" id="PF01130">
    <property type="entry name" value="CD36"/>
    <property type="match status" value="1"/>
</dbReference>
<proteinExistence type="inferred from homology"/>
<evidence type="ECO:0000256" key="5">
    <source>
        <dbReference type="ARBA" id="ARBA00022989"/>
    </source>
</evidence>
<evidence type="ECO:0000256" key="7">
    <source>
        <dbReference type="ARBA" id="ARBA00023180"/>
    </source>
</evidence>
<reference evidence="9" key="1">
    <citation type="journal article" date="2016" name="Gigascience">
        <title>De novo construction of an expanded transcriptome assembly for the western tarnished plant bug, Lygus hesperus.</title>
        <authorList>
            <person name="Tassone E.E."/>
            <person name="Geib S.M."/>
            <person name="Hall B."/>
            <person name="Fabrick J.A."/>
            <person name="Brent C.S."/>
            <person name="Hull J.J."/>
        </authorList>
    </citation>
    <scope>NUCLEOTIDE SEQUENCE</scope>
</reference>
<evidence type="ECO:0000256" key="1">
    <source>
        <dbReference type="ARBA" id="ARBA00004236"/>
    </source>
</evidence>
<name>A0A146MEH2_LYGHE</name>
<gene>
    <name evidence="9" type="primary">crq_9</name>
    <name evidence="9" type="ORF">g.55636</name>
</gene>
<evidence type="ECO:0000256" key="4">
    <source>
        <dbReference type="ARBA" id="ARBA00022692"/>
    </source>
</evidence>
<evidence type="ECO:0000256" key="8">
    <source>
        <dbReference type="SAM" id="Phobius"/>
    </source>
</evidence>
<comment type="subcellular location">
    <subcellularLocation>
        <location evidence="1">Cell membrane</location>
    </subcellularLocation>
</comment>
<keyword evidence="3" id="KW-1003">Cell membrane</keyword>
<accession>A0A146MEH2</accession>
<keyword evidence="6 8" id="KW-0472">Membrane</keyword>
<dbReference type="PRINTS" id="PR01609">
    <property type="entry name" value="CD36FAMILY"/>
</dbReference>